<keyword evidence="3" id="KW-1185">Reference proteome</keyword>
<comment type="caution">
    <text evidence="2">The sequence shown here is derived from an EMBL/GenBank/DDBJ whole genome shotgun (WGS) entry which is preliminary data.</text>
</comment>
<sequence>MDSTGRSPPNTEQQASEVTDIHVFPVFEKAAVGCCSANNQARPSSASESSVPEEEEKLAADDATELERAQISTLIGGRGRGGPASASMLQQLVVEMKAMREEQAAQGRQMISILESLATEQTRSNKLLQEALYSQSHHDRGQTHYHHPYMEKLATSLDTVRREIVEIKHIAARSSPNHNRNTFWSRDKLWVRSLLMCEDHVDASHAPAERGAIERKSALSGRERGSFMNLHRTSGLRSTGRRERRHSIPSAHVHVLEDTRPHNQSIGIASNRRLSTPVQDMSPGGGTERRIRGRRKKGRPDVNGTGSRNQWSSGAVHLCFIGIDHKNR</sequence>
<gene>
    <name evidence="2" type="ORF">AXG93_773s1440</name>
</gene>
<feature type="region of interest" description="Disordered" evidence="1">
    <location>
        <begin position="264"/>
        <end position="310"/>
    </location>
</feature>
<organism evidence="2 3">
    <name type="scientific">Marchantia polymorpha subsp. ruderalis</name>
    <dbReference type="NCBI Taxonomy" id="1480154"/>
    <lineage>
        <taxon>Eukaryota</taxon>
        <taxon>Viridiplantae</taxon>
        <taxon>Streptophyta</taxon>
        <taxon>Embryophyta</taxon>
        <taxon>Marchantiophyta</taxon>
        <taxon>Marchantiopsida</taxon>
        <taxon>Marchantiidae</taxon>
        <taxon>Marchantiales</taxon>
        <taxon>Marchantiaceae</taxon>
        <taxon>Marchantia</taxon>
    </lineage>
</organism>
<proteinExistence type="predicted"/>
<evidence type="ECO:0000313" key="3">
    <source>
        <dbReference type="Proteomes" id="UP000077202"/>
    </source>
</evidence>
<reference evidence="2" key="1">
    <citation type="submission" date="2016-03" db="EMBL/GenBank/DDBJ databases">
        <title>Mechanisms controlling the formation of the plant cell surface in tip-growing cells are functionally conserved among land plants.</title>
        <authorList>
            <person name="Honkanen S."/>
            <person name="Jones V.A."/>
            <person name="Morieri G."/>
            <person name="Champion C."/>
            <person name="Hetherington A.J."/>
            <person name="Kelly S."/>
            <person name="Saint-Marcoux D."/>
            <person name="Proust H."/>
            <person name="Prescott H."/>
            <person name="Dolan L."/>
        </authorList>
    </citation>
    <scope>NUCLEOTIDE SEQUENCE [LARGE SCALE GENOMIC DNA]</scope>
    <source>
        <tissue evidence="2">Whole gametophyte</tissue>
    </source>
</reference>
<accession>A0A176WA56</accession>
<evidence type="ECO:0000256" key="1">
    <source>
        <dbReference type="SAM" id="MobiDB-lite"/>
    </source>
</evidence>
<dbReference type="EMBL" id="LVLJ01001380">
    <property type="protein sequence ID" value="OAE29904.1"/>
    <property type="molecule type" value="Genomic_DNA"/>
</dbReference>
<feature type="region of interest" description="Disordered" evidence="1">
    <location>
        <begin position="38"/>
        <end position="63"/>
    </location>
</feature>
<dbReference type="Proteomes" id="UP000077202">
    <property type="component" value="Unassembled WGS sequence"/>
</dbReference>
<feature type="compositionally biased region" description="Polar residues" evidence="1">
    <location>
        <begin position="264"/>
        <end position="279"/>
    </location>
</feature>
<name>A0A176WA56_MARPO</name>
<evidence type="ECO:0000313" key="2">
    <source>
        <dbReference type="EMBL" id="OAE29904.1"/>
    </source>
</evidence>
<protein>
    <submittedName>
        <fullName evidence="2">Uncharacterized protein</fullName>
    </submittedName>
</protein>
<dbReference type="AlphaFoldDB" id="A0A176WA56"/>